<gene>
    <name evidence="1" type="ORF">HYN86_10625</name>
</gene>
<dbReference type="NCBIfam" id="TIGR04131">
    <property type="entry name" value="Bac_Flav_CTERM"/>
    <property type="match status" value="1"/>
</dbReference>
<reference evidence="1 2" key="1">
    <citation type="submission" date="2018-06" db="EMBL/GenBank/DDBJ databases">
        <title>Genome sequencing of Flavobacterium.</title>
        <authorList>
            <person name="Baek M.-G."/>
            <person name="Yi H."/>
        </authorList>
    </citation>
    <scope>NUCLEOTIDE SEQUENCE [LARGE SCALE GENOMIC DNA]</scope>
    <source>
        <strain evidence="1 2">HYN0086</strain>
    </source>
</reference>
<dbReference type="AlphaFoldDB" id="A0A344LSY3"/>
<proteinExistence type="predicted"/>
<protein>
    <submittedName>
        <fullName evidence="1">Gliding motility-associated C-terminal domain-containing protein</fullName>
    </submittedName>
</protein>
<dbReference type="EMBL" id="CP030261">
    <property type="protein sequence ID" value="AXB57025.1"/>
    <property type="molecule type" value="Genomic_DNA"/>
</dbReference>
<name>A0A344LSY3_9FLAO</name>
<evidence type="ECO:0000313" key="2">
    <source>
        <dbReference type="Proteomes" id="UP000251561"/>
    </source>
</evidence>
<dbReference type="OrthoDB" id="1236981at2"/>
<dbReference type="RefSeq" id="WP_113678004.1">
    <property type="nucleotide sequence ID" value="NZ_CP030261.1"/>
</dbReference>
<accession>A0A344LSY3</accession>
<sequence length="875" mass="93993">MVKNYINFLQFLFVFIFLLVFPTITSAQCAGSDAQLDLCTTISDPANQRISLFSLLGNSPVPGGTWTANTNPRGLDAVNGVLNAHLISQGGTYVYTYTAPSTAGCVNNTARVTIRIGAYAGVPAPYATVCSDENFFNLFTAFNGTVMAPHTNGVWTDSDGKPLPESSIPIREKNGVYQYTYTVPAVLACSTASPSSTVIVTVVKAPKEGRPDDLLICADTEISQYTDLDLHTRLTDEDSGGEWSGPGLTSTTDHNVNLEELYNARGPGEYQYEYKVYASPNNKVCPDKTATISITIEKRLDFTGAKIDVIKDICEPEIPRAVYSATITQGAQAIPNGQYEVTFNVSGPNAGTQRIISSFVNGVLNFPVSPSYFREVGKFTLTITNIVSTASRRACANIIDNLSDVLEIHPIPRLDGAVLNFDPTCQNKDAQAYLTNAVLLPDGNYNIVYNVTGDNFALGQIQNITVAGGESNFIIPGNLNLNSGASSIVITNITNTVTGCTNTANGRGNLIINPLPNAASVAVAVNDRCLNDPVSAVVSGLGNLTDVTINYVFLGDNVASETIILKPVNGRAEFQIPAALLLNTGSTIISLTNLKNNITGCDVNLNNVLDSFIIHPIPVPPAVNPQSFCKVDEASVANLVPNGNQYKWYNSPTSTTPLAGTLVLESGNYYVRETSPAGCTSEAATVVVTIEDSPAPVLNSDGQNFCGLNNPTIADLSNNTNIPSTVVWYDAPDNGNLLSGTTPLIEQGRYYGFNFPSADCFSSEYIEVTVTLTACDNVPNTFFVPDGFSPNGDGTNDSFVIKDIEFLYPNYTLEIYNRYGNGMYKGDKNKPAWDGMNYEKSGIAGGVAPNGVYFYVLHFNKDNKPPQQGRLYLNR</sequence>
<dbReference type="Proteomes" id="UP000251561">
    <property type="component" value="Chromosome"/>
</dbReference>
<dbReference type="KEGG" id="ffl:HYN86_10625"/>
<dbReference type="InterPro" id="IPR026341">
    <property type="entry name" value="T9SS_type_B"/>
</dbReference>
<evidence type="ECO:0000313" key="1">
    <source>
        <dbReference type="EMBL" id="AXB57025.1"/>
    </source>
</evidence>
<organism evidence="1 2">
    <name type="scientific">Flavobacterium fluviale</name>
    <dbReference type="NCBI Taxonomy" id="2249356"/>
    <lineage>
        <taxon>Bacteria</taxon>
        <taxon>Pseudomonadati</taxon>
        <taxon>Bacteroidota</taxon>
        <taxon>Flavobacteriia</taxon>
        <taxon>Flavobacteriales</taxon>
        <taxon>Flavobacteriaceae</taxon>
        <taxon>Flavobacterium</taxon>
    </lineage>
</organism>
<keyword evidence="2" id="KW-1185">Reference proteome</keyword>
<dbReference type="Pfam" id="PF13585">
    <property type="entry name" value="CHU_C"/>
    <property type="match status" value="1"/>
</dbReference>